<dbReference type="GO" id="GO:0003887">
    <property type="term" value="F:DNA-directed DNA polymerase activity"/>
    <property type="evidence" value="ECO:0007669"/>
    <property type="project" value="UniProtKB-KW"/>
</dbReference>
<comment type="caution">
    <text evidence="11">The sequence shown here is derived from an EMBL/GenBank/DDBJ whole genome shotgun (WGS) entry which is preliminary data.</text>
</comment>
<evidence type="ECO:0000256" key="3">
    <source>
        <dbReference type="ARBA" id="ARBA00022723"/>
    </source>
</evidence>
<keyword evidence="7" id="KW-0229">DNA integration</keyword>
<dbReference type="AlphaFoldDB" id="A0A0L6VL07"/>
<evidence type="ECO:0000256" key="7">
    <source>
        <dbReference type="ARBA" id="ARBA00022908"/>
    </source>
</evidence>
<evidence type="ECO:0000256" key="4">
    <source>
        <dbReference type="ARBA" id="ARBA00022759"/>
    </source>
</evidence>
<dbReference type="GO" id="GO:0015074">
    <property type="term" value="P:DNA integration"/>
    <property type="evidence" value="ECO:0007669"/>
    <property type="project" value="UniProtKB-KW"/>
</dbReference>
<protein>
    <recommendedName>
        <fullName evidence="13">Integrase catalytic domain-containing protein</fullName>
    </recommendedName>
</protein>
<gene>
    <name evidence="11" type="ORF">VP01_1496g6</name>
</gene>
<keyword evidence="1" id="KW-0548">Nucleotidyltransferase</keyword>
<dbReference type="InterPro" id="IPR039537">
    <property type="entry name" value="Retrotran_Ty1/copia-like"/>
</dbReference>
<dbReference type="InterPro" id="IPR036397">
    <property type="entry name" value="RNaseH_sf"/>
</dbReference>
<keyword evidence="4" id="KW-0255">Endonuclease</keyword>
<keyword evidence="3" id="KW-0479">Metal-binding</keyword>
<evidence type="ECO:0000256" key="8">
    <source>
        <dbReference type="ARBA" id="ARBA00022918"/>
    </source>
</evidence>
<keyword evidence="6" id="KW-0460">Magnesium</keyword>
<dbReference type="GO" id="GO:0006310">
    <property type="term" value="P:DNA recombination"/>
    <property type="evidence" value="ECO:0007669"/>
    <property type="project" value="UniProtKB-KW"/>
</dbReference>
<keyword evidence="8" id="KW-0695">RNA-directed DNA polymerase</keyword>
<sequence length="245" mass="27393">MDLFISLDSTEEGCVKTSSGNDLLSIKGIGRIKLSFLLASEELHKSLGHVSYTRLRQKLGVPLKNITQCEAFALGNIKKASFKSKHQTALRPFEELHLDLIGPISPTSREGERYILTVVESNTRYYSANPINLKSDVYNTLSNILNIEATRRIFSNVVPLTRPFLKTQKSADNTGATWSNLSKERLSLSIYSILSAILSLFSMNLKHQAQNSTPKDKKRANCGDKECAVLGLSTSQNFSNRRRRQ</sequence>
<evidence type="ECO:0000256" key="5">
    <source>
        <dbReference type="ARBA" id="ARBA00022801"/>
    </source>
</evidence>
<dbReference type="PANTHER" id="PTHR42648">
    <property type="entry name" value="TRANSPOSASE, PUTATIVE-RELATED"/>
    <property type="match status" value="1"/>
</dbReference>
<keyword evidence="9" id="KW-0239">DNA-directed DNA polymerase</keyword>
<proteinExistence type="predicted"/>
<evidence type="ECO:0000313" key="12">
    <source>
        <dbReference type="Proteomes" id="UP000037035"/>
    </source>
</evidence>
<reference evidence="11 12" key="1">
    <citation type="submission" date="2015-08" db="EMBL/GenBank/DDBJ databases">
        <title>Next Generation Sequencing and Analysis of the Genome of Puccinia sorghi L Schw, the Causal Agent of Maize Common Rust.</title>
        <authorList>
            <person name="Rochi L."/>
            <person name="Burguener G."/>
            <person name="Darino M."/>
            <person name="Turjanski A."/>
            <person name="Kreff E."/>
            <person name="Dieguez M.J."/>
            <person name="Sacco F."/>
        </authorList>
    </citation>
    <scope>NUCLEOTIDE SEQUENCE [LARGE SCALE GENOMIC DNA]</scope>
    <source>
        <strain evidence="11 12">RO10H11247</strain>
    </source>
</reference>
<evidence type="ECO:0000256" key="2">
    <source>
        <dbReference type="ARBA" id="ARBA00022722"/>
    </source>
</evidence>
<keyword evidence="12" id="KW-1185">Reference proteome</keyword>
<organism evidence="11 12">
    <name type="scientific">Puccinia sorghi</name>
    <dbReference type="NCBI Taxonomy" id="27349"/>
    <lineage>
        <taxon>Eukaryota</taxon>
        <taxon>Fungi</taxon>
        <taxon>Dikarya</taxon>
        <taxon>Basidiomycota</taxon>
        <taxon>Pucciniomycotina</taxon>
        <taxon>Pucciniomycetes</taxon>
        <taxon>Pucciniales</taxon>
        <taxon>Pucciniaceae</taxon>
        <taxon>Puccinia</taxon>
    </lineage>
</organism>
<evidence type="ECO:0000256" key="6">
    <source>
        <dbReference type="ARBA" id="ARBA00022842"/>
    </source>
</evidence>
<evidence type="ECO:0000256" key="1">
    <source>
        <dbReference type="ARBA" id="ARBA00022695"/>
    </source>
</evidence>
<evidence type="ECO:0008006" key="13">
    <source>
        <dbReference type="Google" id="ProtNLM"/>
    </source>
</evidence>
<dbReference type="Gene3D" id="3.30.420.10">
    <property type="entry name" value="Ribonuclease H-like superfamily/Ribonuclease H"/>
    <property type="match status" value="1"/>
</dbReference>
<keyword evidence="5" id="KW-0378">Hydrolase</keyword>
<name>A0A0L6VL07_9BASI</name>
<dbReference type="GO" id="GO:0016787">
    <property type="term" value="F:hydrolase activity"/>
    <property type="evidence" value="ECO:0007669"/>
    <property type="project" value="UniProtKB-KW"/>
</dbReference>
<accession>A0A0L6VL07</accession>
<dbReference type="GO" id="GO:0003964">
    <property type="term" value="F:RNA-directed DNA polymerase activity"/>
    <property type="evidence" value="ECO:0007669"/>
    <property type="project" value="UniProtKB-KW"/>
</dbReference>
<evidence type="ECO:0000313" key="11">
    <source>
        <dbReference type="EMBL" id="KNZ60815.1"/>
    </source>
</evidence>
<dbReference type="GO" id="GO:0003676">
    <property type="term" value="F:nucleic acid binding"/>
    <property type="evidence" value="ECO:0007669"/>
    <property type="project" value="InterPro"/>
</dbReference>
<dbReference type="PANTHER" id="PTHR42648:SF11">
    <property type="entry name" value="TRANSPOSON TY4-P GAG-POL POLYPROTEIN"/>
    <property type="match status" value="1"/>
</dbReference>
<dbReference type="Proteomes" id="UP000037035">
    <property type="component" value="Unassembled WGS sequence"/>
</dbReference>
<evidence type="ECO:0000256" key="10">
    <source>
        <dbReference type="ARBA" id="ARBA00023172"/>
    </source>
</evidence>
<evidence type="ECO:0000256" key="9">
    <source>
        <dbReference type="ARBA" id="ARBA00022932"/>
    </source>
</evidence>
<dbReference type="VEuPathDB" id="FungiDB:VP01_1496g6"/>
<keyword evidence="10" id="KW-0233">DNA recombination</keyword>
<keyword evidence="2" id="KW-0540">Nuclease</keyword>
<dbReference type="EMBL" id="LAVV01005519">
    <property type="protein sequence ID" value="KNZ60815.1"/>
    <property type="molecule type" value="Genomic_DNA"/>
</dbReference>
<dbReference type="GO" id="GO:0046872">
    <property type="term" value="F:metal ion binding"/>
    <property type="evidence" value="ECO:0007669"/>
    <property type="project" value="UniProtKB-KW"/>
</dbReference>
<keyword evidence="9" id="KW-0808">Transferase</keyword>
<dbReference type="GO" id="GO:0004519">
    <property type="term" value="F:endonuclease activity"/>
    <property type="evidence" value="ECO:0007669"/>
    <property type="project" value="UniProtKB-KW"/>
</dbReference>